<dbReference type="SUPFAM" id="SSF53756">
    <property type="entry name" value="UDP-Glycosyltransferase/glycogen phosphorylase"/>
    <property type="match status" value="1"/>
</dbReference>
<evidence type="ECO:0000256" key="2">
    <source>
        <dbReference type="ARBA" id="ARBA00022679"/>
    </source>
</evidence>
<feature type="domain" description="Glycosyltransferase subfamily 4-like N-terminal" evidence="3">
    <location>
        <begin position="80"/>
        <end position="222"/>
    </location>
</feature>
<dbReference type="InterPro" id="IPR028098">
    <property type="entry name" value="Glyco_trans_4-like_N"/>
</dbReference>
<accession>A0AA40SPH7</accession>
<proteinExistence type="predicted"/>
<organism evidence="4 5">
    <name type="scientific">Microbacterium invictum</name>
    <dbReference type="NCBI Taxonomy" id="515415"/>
    <lineage>
        <taxon>Bacteria</taxon>
        <taxon>Bacillati</taxon>
        <taxon>Actinomycetota</taxon>
        <taxon>Actinomycetes</taxon>
        <taxon>Micrococcales</taxon>
        <taxon>Microbacteriaceae</taxon>
        <taxon>Microbacterium</taxon>
    </lineage>
</organism>
<evidence type="ECO:0000313" key="4">
    <source>
        <dbReference type="EMBL" id="MBB4140038.1"/>
    </source>
</evidence>
<reference evidence="4 5" key="1">
    <citation type="submission" date="2020-08" db="EMBL/GenBank/DDBJ databases">
        <title>Sequencing the genomes of 1000 actinobacteria strains.</title>
        <authorList>
            <person name="Klenk H.-P."/>
        </authorList>
    </citation>
    <scope>NUCLEOTIDE SEQUENCE [LARGE SCALE GENOMIC DNA]</scope>
    <source>
        <strain evidence="4 5">DSM 19600</strain>
    </source>
</reference>
<dbReference type="RefSeq" id="WP_183499624.1">
    <property type="nucleotide sequence ID" value="NZ_BAABCO010000006.1"/>
</dbReference>
<sequence>MIAKARVHAAAALFGAVVTCSDFLPPRIRYGYVHRITRRFLARPLDFLPSVVRLSEPRMPAIGAGEAPVSCALLTGSMDVGGIGSVVEILAAALSSAGLRPVIVTTHSGTRADRLRGLGLKVVVVGTDLDARQVLRDLAPSVIQLHGAPESLEEAAIASGIPFIPVLHNMEIHHSRARWRRLARLLAAAPAAIAVSETVRAYHYKQLPPSLGDRIRVVGNAIPAGAVTPSREQRETARARLAEVLRTDLGDDVVFVCLARFDSQKNLAGLVASFLSSVEDRSIRLVVAGEPSDWAEVRRADAIRRCSRHAGRVSLLASSDARSLLSAADGFVLDSFFEGWPVAATEASAMGLPLVLADFGGARELVARDPAHSVLVANACGSAEDVSDAVVARARRRSRRQANANELGAAITAVAARVRNGDRPPTQPIHALMHEMTEGHAALLREVAVSMDGATAQDLSEKETS</sequence>
<evidence type="ECO:0000259" key="3">
    <source>
        <dbReference type="Pfam" id="PF13439"/>
    </source>
</evidence>
<keyword evidence="5" id="KW-1185">Reference proteome</keyword>
<dbReference type="Gene3D" id="3.40.50.2000">
    <property type="entry name" value="Glycogen Phosphorylase B"/>
    <property type="match status" value="2"/>
</dbReference>
<evidence type="ECO:0000256" key="1">
    <source>
        <dbReference type="ARBA" id="ARBA00022676"/>
    </source>
</evidence>
<keyword evidence="1" id="KW-0328">Glycosyltransferase</keyword>
<dbReference type="GO" id="GO:0016757">
    <property type="term" value="F:glycosyltransferase activity"/>
    <property type="evidence" value="ECO:0007669"/>
    <property type="project" value="UniProtKB-KW"/>
</dbReference>
<dbReference type="AlphaFoldDB" id="A0AA40SPH7"/>
<protein>
    <submittedName>
        <fullName evidence="4">Glycosyltransferase involved in cell wall biosynthesis</fullName>
    </submittedName>
</protein>
<keyword evidence="2" id="KW-0808">Transferase</keyword>
<dbReference type="Pfam" id="PF13439">
    <property type="entry name" value="Glyco_transf_4"/>
    <property type="match status" value="1"/>
</dbReference>
<comment type="caution">
    <text evidence="4">The sequence shown here is derived from an EMBL/GenBank/DDBJ whole genome shotgun (WGS) entry which is preliminary data.</text>
</comment>
<dbReference type="Proteomes" id="UP000549113">
    <property type="component" value="Unassembled WGS sequence"/>
</dbReference>
<gene>
    <name evidence="4" type="ORF">BKA10_001832</name>
</gene>
<name>A0AA40SPH7_9MICO</name>
<dbReference type="Pfam" id="PF13692">
    <property type="entry name" value="Glyco_trans_1_4"/>
    <property type="match status" value="1"/>
</dbReference>
<evidence type="ECO:0000313" key="5">
    <source>
        <dbReference type="Proteomes" id="UP000549113"/>
    </source>
</evidence>
<dbReference type="PANTHER" id="PTHR12526">
    <property type="entry name" value="GLYCOSYLTRANSFERASE"/>
    <property type="match status" value="1"/>
</dbReference>
<dbReference type="EMBL" id="JACIFH010000001">
    <property type="protein sequence ID" value="MBB4140038.1"/>
    <property type="molecule type" value="Genomic_DNA"/>
</dbReference>